<dbReference type="PROSITE" id="PS50011">
    <property type="entry name" value="PROTEIN_KINASE_DOM"/>
    <property type="match status" value="1"/>
</dbReference>
<dbReference type="InterPro" id="IPR008271">
    <property type="entry name" value="Ser/Thr_kinase_AS"/>
</dbReference>
<evidence type="ECO:0000313" key="19">
    <source>
        <dbReference type="Proteomes" id="UP000235145"/>
    </source>
</evidence>
<gene>
    <name evidence="18" type="ORF">LSAT_V11C600326740</name>
</gene>
<evidence type="ECO:0000256" key="12">
    <source>
        <dbReference type="ARBA" id="ARBA00022989"/>
    </source>
</evidence>
<dbReference type="GO" id="GO:0004714">
    <property type="term" value="F:transmembrane receptor protein tyrosine kinase activity"/>
    <property type="evidence" value="ECO:0007669"/>
    <property type="project" value="InterPro"/>
</dbReference>
<dbReference type="GO" id="GO:0002229">
    <property type="term" value="P:defense response to oomycetes"/>
    <property type="evidence" value="ECO:0007669"/>
    <property type="project" value="UniProtKB-ARBA"/>
</dbReference>
<keyword evidence="19" id="KW-1185">Reference proteome</keyword>
<comment type="subcellular location">
    <subcellularLocation>
        <location evidence="1">Cell membrane</location>
        <topology evidence="1">Single-pass type I membrane protein</topology>
    </subcellularLocation>
</comment>
<dbReference type="InterPro" id="IPR017441">
    <property type="entry name" value="Protein_kinase_ATP_BS"/>
</dbReference>
<dbReference type="EMBL" id="NBSK02000006">
    <property type="protein sequence ID" value="KAJ0199995.1"/>
    <property type="molecule type" value="Genomic_DNA"/>
</dbReference>
<dbReference type="GO" id="GO:0004672">
    <property type="term" value="F:protein kinase activity"/>
    <property type="evidence" value="ECO:0000318"/>
    <property type="project" value="GO_Central"/>
</dbReference>
<comment type="similarity">
    <text evidence="2">In the N-terminal section; belongs to the leguminous lectin family.</text>
</comment>
<dbReference type="GO" id="GO:0005886">
    <property type="term" value="C:plasma membrane"/>
    <property type="evidence" value="ECO:0000318"/>
    <property type="project" value="GO_Central"/>
</dbReference>
<keyword evidence="5" id="KW-0723">Serine/threonine-protein kinase</keyword>
<keyword evidence="14" id="KW-0675">Receptor</keyword>
<accession>A0A9R1V891</accession>
<dbReference type="Gene3D" id="1.10.510.10">
    <property type="entry name" value="Transferase(Phosphotransferase) domain 1"/>
    <property type="match status" value="1"/>
</dbReference>
<keyword evidence="10" id="KW-0418">Kinase</keyword>
<dbReference type="GO" id="GO:0004674">
    <property type="term" value="F:protein serine/threonine kinase activity"/>
    <property type="evidence" value="ECO:0007669"/>
    <property type="project" value="UniProtKB-KW"/>
</dbReference>
<keyword evidence="4" id="KW-1003">Cell membrane</keyword>
<dbReference type="FunFam" id="3.30.200.20:FF:000039">
    <property type="entry name" value="receptor-like protein kinase FERONIA"/>
    <property type="match status" value="1"/>
</dbReference>
<keyword evidence="15" id="KW-0325">Glycoprotein</keyword>
<evidence type="ECO:0000259" key="17">
    <source>
        <dbReference type="PROSITE" id="PS50011"/>
    </source>
</evidence>
<protein>
    <recommendedName>
        <fullName evidence="17">Protein kinase domain-containing protein</fullName>
    </recommendedName>
</protein>
<keyword evidence="8" id="KW-0732">Signal</keyword>
<proteinExistence type="inferred from homology"/>
<keyword evidence="7" id="KW-0812">Transmembrane</keyword>
<comment type="caution">
    <text evidence="18">The sequence shown here is derived from an EMBL/GenBank/DDBJ whole genome shotgun (WGS) entry which is preliminary data.</text>
</comment>
<evidence type="ECO:0000256" key="15">
    <source>
        <dbReference type="ARBA" id="ARBA00023180"/>
    </source>
</evidence>
<keyword evidence="13" id="KW-0472">Membrane</keyword>
<dbReference type="Gene3D" id="3.30.200.20">
    <property type="entry name" value="Phosphorylase Kinase, domain 1"/>
    <property type="match status" value="1"/>
</dbReference>
<comment type="similarity">
    <text evidence="3">In the C-terminal section; belongs to the protein kinase superfamily. Ser/Thr protein kinase family.</text>
</comment>
<reference evidence="18 19" key="1">
    <citation type="journal article" date="2017" name="Nat. Commun.">
        <title>Genome assembly with in vitro proximity ligation data and whole-genome triplication in lettuce.</title>
        <authorList>
            <person name="Reyes-Chin-Wo S."/>
            <person name="Wang Z."/>
            <person name="Yang X."/>
            <person name="Kozik A."/>
            <person name="Arikit S."/>
            <person name="Song C."/>
            <person name="Xia L."/>
            <person name="Froenicke L."/>
            <person name="Lavelle D.O."/>
            <person name="Truco M.J."/>
            <person name="Xia R."/>
            <person name="Zhu S."/>
            <person name="Xu C."/>
            <person name="Xu H."/>
            <person name="Xu X."/>
            <person name="Cox K."/>
            <person name="Korf I."/>
            <person name="Meyers B.C."/>
            <person name="Michelmore R.W."/>
        </authorList>
    </citation>
    <scope>NUCLEOTIDE SEQUENCE [LARGE SCALE GENOMIC DNA]</scope>
    <source>
        <strain evidence="19">cv. Salinas</strain>
        <tissue evidence="18">Seedlings</tissue>
    </source>
</reference>
<feature type="domain" description="Protein kinase" evidence="17">
    <location>
        <begin position="67"/>
        <end position="343"/>
    </location>
</feature>
<dbReference type="FunFam" id="1.10.510.10:FF:000240">
    <property type="entry name" value="Lectin-domain containing receptor kinase A4.3"/>
    <property type="match status" value="1"/>
</dbReference>
<keyword evidence="6" id="KW-0808">Transferase</keyword>
<dbReference type="PANTHER" id="PTHR27003:SF338">
    <property type="entry name" value="TYROSINE-PROTEIN KINASE, NON-RECEPTOR JAK_TYK2-RELATED"/>
    <property type="match status" value="1"/>
</dbReference>
<dbReference type="Pfam" id="PF07714">
    <property type="entry name" value="PK_Tyr_Ser-Thr"/>
    <property type="match status" value="1"/>
</dbReference>
<dbReference type="Pfam" id="PF14299">
    <property type="entry name" value="PP2"/>
    <property type="match status" value="2"/>
</dbReference>
<evidence type="ECO:0000256" key="14">
    <source>
        <dbReference type="ARBA" id="ARBA00023170"/>
    </source>
</evidence>
<dbReference type="PANTHER" id="PTHR27003">
    <property type="entry name" value="OS07G0166700 PROTEIN"/>
    <property type="match status" value="1"/>
</dbReference>
<evidence type="ECO:0000256" key="8">
    <source>
        <dbReference type="ARBA" id="ARBA00022729"/>
    </source>
</evidence>
<evidence type="ECO:0000256" key="9">
    <source>
        <dbReference type="ARBA" id="ARBA00022741"/>
    </source>
</evidence>
<evidence type="ECO:0000256" key="16">
    <source>
        <dbReference type="PROSITE-ProRule" id="PRU10141"/>
    </source>
</evidence>
<keyword evidence="11 16" id="KW-0067">ATP-binding</keyword>
<sequence length="780" mass="90055">MVWCLALKISYKLNSLKILWKTTHHQHFIEFSDYQLPFDQQIMEAFLEEFQYLKIQLEAIKSATRNFDNNNIIGKGGFGKVYKGVLSHSTGQSTVAFKRLDRNYGQGDSEFLKEILMLSCYTHQNLISLVGFCDEDGEKILVYEHASHGSLDRHLSITTLTWRQRLNICLGAAMGLCYLHDPKETQQRVIHRDIKSSNILLDEDWNAKVSDLGLSKIGPANQQHTFLATNVAGTFGYIDPMYAEKSILTKESDVYSFGVVLFEVLCGKLCFENQNGHLQSLVQTWKQSYEDKKLDEIIFHDLRQHMDPSSLETLSDIAYRCLHKSGEERPKMSEVVEKLEIALRFQVISEEAEPQMDYEEISKNAVPPLIYSSSEELTMLLSKGILVNEGKTWFWLNKNGENCEMISPIGSLIPIDPASPEDYCRKKSRFAVEYYAPFCLEFRTHVKTQFLSPHITYTINLVFSLDDSTKDNLGFTYKLAGQTQSSTSYFSDKREDGWLMAELYQFTSDTRNVDLEITFECPSAIAVEGIEFQPLERVEHQLLEDEEVDIPTVSDSDTYWTDKLPSDYEDIIKWSKGSQQWKTNKELYCILVKGFPIKDGKEWFSLDKNGRKCHLLRAKEALQKAEWRWQSLPESRFGKVAFGERHGFQIICISNILSPQTKYGSFLVYKVQEKRSAPWLSVKVHISCRYGYPHHSRYTYLVGPQTPILRPMNYQNTHTPLNRPKMEGLPRLRNDGWMEVQVWEFQTDSRGWISENLQLTVFDKSSLVGLIVEGIEFKPI</sequence>
<organism evidence="18 19">
    <name type="scientific">Lactuca sativa</name>
    <name type="common">Garden lettuce</name>
    <dbReference type="NCBI Taxonomy" id="4236"/>
    <lineage>
        <taxon>Eukaryota</taxon>
        <taxon>Viridiplantae</taxon>
        <taxon>Streptophyta</taxon>
        <taxon>Embryophyta</taxon>
        <taxon>Tracheophyta</taxon>
        <taxon>Spermatophyta</taxon>
        <taxon>Magnoliopsida</taxon>
        <taxon>eudicotyledons</taxon>
        <taxon>Gunneridae</taxon>
        <taxon>Pentapetalae</taxon>
        <taxon>asterids</taxon>
        <taxon>campanulids</taxon>
        <taxon>Asterales</taxon>
        <taxon>Asteraceae</taxon>
        <taxon>Cichorioideae</taxon>
        <taxon>Cichorieae</taxon>
        <taxon>Lactucinae</taxon>
        <taxon>Lactuca</taxon>
    </lineage>
</organism>
<dbReference type="SMART" id="SM00220">
    <property type="entry name" value="S_TKc"/>
    <property type="match status" value="1"/>
</dbReference>
<dbReference type="InterPro" id="IPR011009">
    <property type="entry name" value="Kinase-like_dom_sf"/>
</dbReference>
<dbReference type="PROSITE" id="PS00108">
    <property type="entry name" value="PROTEIN_KINASE_ST"/>
    <property type="match status" value="1"/>
</dbReference>
<evidence type="ECO:0000256" key="4">
    <source>
        <dbReference type="ARBA" id="ARBA00022475"/>
    </source>
</evidence>
<dbReference type="PROSITE" id="PS00107">
    <property type="entry name" value="PROTEIN_KINASE_ATP"/>
    <property type="match status" value="1"/>
</dbReference>
<dbReference type="InterPro" id="IPR001245">
    <property type="entry name" value="Ser-Thr/Tyr_kinase_cat_dom"/>
</dbReference>
<evidence type="ECO:0000256" key="3">
    <source>
        <dbReference type="ARBA" id="ARBA00010217"/>
    </source>
</evidence>
<name>A0A9R1V891_LACSA</name>
<evidence type="ECO:0000256" key="6">
    <source>
        <dbReference type="ARBA" id="ARBA00022679"/>
    </source>
</evidence>
<dbReference type="SUPFAM" id="SSF56112">
    <property type="entry name" value="Protein kinase-like (PK-like)"/>
    <property type="match status" value="1"/>
</dbReference>
<evidence type="ECO:0000256" key="5">
    <source>
        <dbReference type="ARBA" id="ARBA00022527"/>
    </source>
</evidence>
<evidence type="ECO:0000256" key="11">
    <source>
        <dbReference type="ARBA" id="ARBA00022840"/>
    </source>
</evidence>
<keyword evidence="12" id="KW-1133">Transmembrane helix</keyword>
<dbReference type="AlphaFoldDB" id="A0A9R1V891"/>
<dbReference type="InterPro" id="IPR000719">
    <property type="entry name" value="Prot_kinase_dom"/>
</dbReference>
<keyword evidence="9 16" id="KW-0547">Nucleotide-binding</keyword>
<evidence type="ECO:0000313" key="18">
    <source>
        <dbReference type="EMBL" id="KAJ0199995.1"/>
    </source>
</evidence>
<dbReference type="InterPro" id="IPR045272">
    <property type="entry name" value="ANXUR1/2-like"/>
</dbReference>
<dbReference type="InterPro" id="IPR025886">
    <property type="entry name" value="PP2-like"/>
</dbReference>
<evidence type="ECO:0000256" key="1">
    <source>
        <dbReference type="ARBA" id="ARBA00004251"/>
    </source>
</evidence>
<evidence type="ECO:0000256" key="13">
    <source>
        <dbReference type="ARBA" id="ARBA00023136"/>
    </source>
</evidence>
<evidence type="ECO:0000256" key="7">
    <source>
        <dbReference type="ARBA" id="ARBA00022692"/>
    </source>
</evidence>
<dbReference type="GO" id="GO:0005524">
    <property type="term" value="F:ATP binding"/>
    <property type="evidence" value="ECO:0007669"/>
    <property type="project" value="UniProtKB-UniRule"/>
</dbReference>
<dbReference type="Proteomes" id="UP000235145">
    <property type="component" value="Unassembled WGS sequence"/>
</dbReference>
<evidence type="ECO:0000256" key="2">
    <source>
        <dbReference type="ARBA" id="ARBA00008536"/>
    </source>
</evidence>
<feature type="binding site" evidence="16">
    <location>
        <position position="98"/>
    </location>
    <ligand>
        <name>ATP</name>
        <dbReference type="ChEBI" id="CHEBI:30616"/>
    </ligand>
</feature>
<evidence type="ECO:0000256" key="10">
    <source>
        <dbReference type="ARBA" id="ARBA00022777"/>
    </source>
</evidence>